<reference evidence="1 2" key="1">
    <citation type="journal article" date="2016" name="Nat. Commun.">
        <title>Thousands of microbial genomes shed light on interconnected biogeochemical processes in an aquifer system.</title>
        <authorList>
            <person name="Anantharaman K."/>
            <person name="Brown C.T."/>
            <person name="Hug L.A."/>
            <person name="Sharon I."/>
            <person name="Castelle C.J."/>
            <person name="Probst A.J."/>
            <person name="Thomas B.C."/>
            <person name="Singh A."/>
            <person name="Wilkins M.J."/>
            <person name="Karaoz U."/>
            <person name="Brodie E.L."/>
            <person name="Williams K.H."/>
            <person name="Hubbard S.S."/>
            <person name="Banfield J.F."/>
        </authorList>
    </citation>
    <scope>NUCLEOTIDE SEQUENCE [LARGE SCALE GENOMIC DNA]</scope>
    <source>
        <strain evidence="2">RIFCSPLOWO2_12_FULL_64_10</strain>
    </source>
</reference>
<evidence type="ECO:0008006" key="3">
    <source>
        <dbReference type="Google" id="ProtNLM"/>
    </source>
</evidence>
<gene>
    <name evidence="1" type="ORF">A3F84_03890</name>
</gene>
<dbReference type="AlphaFoldDB" id="A0A1F6CTJ9"/>
<dbReference type="InterPro" id="IPR007035">
    <property type="entry name" value="Peptidase_M55"/>
</dbReference>
<evidence type="ECO:0000313" key="2">
    <source>
        <dbReference type="Proteomes" id="UP000178606"/>
    </source>
</evidence>
<sequence length="279" mass="30422">MKIYMHWDMEGVSGIFTREQTWYFEPGARPHVVEEGRRLLMADVNSAVRAALDAGAEAVIVCDTHTGGGNIRIPEMLTDPRVTYHGRSRAPHGAGMRWMPGLDTVDVLMLPGHHAKAGTAGAFLPHTWQLDWADFRINGQSVGEMGIEACYAGYWDVPMVMMQGDEAACREAEAFFPGVVTAAVKRAEGYDLCSGLDAGAARRLTAEKVAEAIAKARAARPAPYKPALPMRVTIRLTSEAAAEKAAQKPGVARLDAHTIERLVERQCDVVQWIVRAGLE</sequence>
<name>A0A1F6CTJ9_HANXR</name>
<dbReference type="Gene3D" id="3.40.50.10780">
    <property type="entry name" value="Dipeptide transport protein"/>
    <property type="match status" value="1"/>
</dbReference>
<protein>
    <recommendedName>
        <fullName evidence="3">Peptidase M55</fullName>
    </recommendedName>
</protein>
<dbReference type="InterPro" id="IPR027476">
    <property type="entry name" value="DppA_N"/>
</dbReference>
<dbReference type="Pfam" id="PF04951">
    <property type="entry name" value="Peptidase_M55"/>
    <property type="match status" value="1"/>
</dbReference>
<evidence type="ECO:0000313" key="1">
    <source>
        <dbReference type="EMBL" id="OGG52212.1"/>
    </source>
</evidence>
<dbReference type="EMBL" id="MFKF01000153">
    <property type="protein sequence ID" value="OGG52212.1"/>
    <property type="molecule type" value="Genomic_DNA"/>
</dbReference>
<dbReference type="InterPro" id="IPR036177">
    <property type="entry name" value="Peptidase_M55_sf"/>
</dbReference>
<dbReference type="SUPFAM" id="SSF63992">
    <property type="entry name" value="Dipeptide transport protein"/>
    <property type="match status" value="1"/>
</dbReference>
<organism evidence="1 2">
    <name type="scientific">Handelsmanbacteria sp. (strain RIFCSPLOWO2_12_FULL_64_10)</name>
    <dbReference type="NCBI Taxonomy" id="1817868"/>
    <lineage>
        <taxon>Bacteria</taxon>
        <taxon>Candidatus Handelsmaniibacteriota</taxon>
    </lineage>
</organism>
<accession>A0A1F6CTJ9</accession>
<proteinExistence type="predicted"/>
<dbReference type="Gene3D" id="3.30.1360.130">
    <property type="entry name" value="Dipeptide transport protein"/>
    <property type="match status" value="1"/>
</dbReference>
<comment type="caution">
    <text evidence="1">The sequence shown here is derived from an EMBL/GenBank/DDBJ whole genome shotgun (WGS) entry which is preliminary data.</text>
</comment>
<dbReference type="Proteomes" id="UP000178606">
    <property type="component" value="Unassembled WGS sequence"/>
</dbReference>